<sequence>MAMVFGSESFESWTGQKSGGHIGLQRHRWLHGLVRRLRAVPVVVTEVLGALVPTSTPEAAEVAHMTLEAAATAIGAKEAKKQGRRNSRHGSVSHLFPVLLVFSSELLSPESVLITC</sequence>
<name>M8B3R0_TRIUA</name>
<accession>M8B3R0</accession>
<dbReference type="AlphaFoldDB" id="M8B3R0"/>
<dbReference type="OMA" id="HMTLEAA"/>
<organism evidence="1">
    <name type="scientific">Triticum urartu</name>
    <name type="common">Red wild einkorn</name>
    <name type="synonym">Crithodium urartu</name>
    <dbReference type="NCBI Taxonomy" id="4572"/>
    <lineage>
        <taxon>Eukaryota</taxon>
        <taxon>Viridiplantae</taxon>
        <taxon>Streptophyta</taxon>
        <taxon>Embryophyta</taxon>
        <taxon>Tracheophyta</taxon>
        <taxon>Spermatophyta</taxon>
        <taxon>Magnoliopsida</taxon>
        <taxon>Liliopsida</taxon>
        <taxon>Poales</taxon>
        <taxon>Poaceae</taxon>
        <taxon>BOP clade</taxon>
        <taxon>Pooideae</taxon>
        <taxon>Triticodae</taxon>
        <taxon>Triticeae</taxon>
        <taxon>Triticinae</taxon>
        <taxon>Triticum</taxon>
    </lineage>
</organism>
<reference evidence="1" key="1">
    <citation type="journal article" date="2013" name="Nature">
        <title>Draft genome of the wheat A-genome progenitor Triticum urartu.</title>
        <authorList>
            <person name="Ling H.Q."/>
            <person name="Zhao S."/>
            <person name="Liu D."/>
            <person name="Wang J."/>
            <person name="Sun H."/>
            <person name="Zhang C."/>
            <person name="Fan H."/>
            <person name="Li D."/>
            <person name="Dong L."/>
            <person name="Tao Y."/>
            <person name="Gao C."/>
            <person name="Wu H."/>
            <person name="Li Y."/>
            <person name="Cui Y."/>
            <person name="Guo X."/>
            <person name="Zheng S."/>
            <person name="Wang B."/>
            <person name="Yu K."/>
            <person name="Liang Q."/>
            <person name="Yang W."/>
            <person name="Lou X."/>
            <person name="Chen J."/>
            <person name="Feng M."/>
            <person name="Jian J."/>
            <person name="Zhang X."/>
            <person name="Luo G."/>
            <person name="Jiang Y."/>
            <person name="Liu J."/>
            <person name="Wang Z."/>
            <person name="Sha Y."/>
            <person name="Zhang B."/>
            <person name="Wu H."/>
            <person name="Tang D."/>
            <person name="Shen Q."/>
            <person name="Xue P."/>
            <person name="Zou S."/>
            <person name="Wang X."/>
            <person name="Liu X."/>
            <person name="Wang F."/>
            <person name="Yang Y."/>
            <person name="An X."/>
            <person name="Dong Z."/>
            <person name="Zhang K."/>
            <person name="Zhang X."/>
            <person name="Luo M.C."/>
            <person name="Dvorak J."/>
            <person name="Tong Y."/>
            <person name="Wang J."/>
            <person name="Yang H."/>
            <person name="Li Z."/>
            <person name="Wang D."/>
            <person name="Zhang A."/>
            <person name="Wang J."/>
        </authorList>
    </citation>
    <scope>NUCLEOTIDE SEQUENCE</scope>
</reference>
<gene>
    <name evidence="1" type="ORF">TRIUR3_33992</name>
</gene>
<evidence type="ECO:0000313" key="1">
    <source>
        <dbReference type="EMBL" id="EMS68219.1"/>
    </source>
</evidence>
<protein>
    <submittedName>
        <fullName evidence="1">Uncharacterized protein</fullName>
    </submittedName>
</protein>
<dbReference type="EMBL" id="KD009595">
    <property type="protein sequence ID" value="EMS68219.1"/>
    <property type="molecule type" value="Genomic_DNA"/>
</dbReference>
<proteinExistence type="predicted"/>